<evidence type="ECO:0008006" key="6">
    <source>
        <dbReference type="Google" id="ProtNLM"/>
    </source>
</evidence>
<name>A0A0L8HMU5_OCTBM</name>
<dbReference type="PANTHER" id="PTHR10519:SF20">
    <property type="entry name" value="G-PROTEIN COUPLED RECEPTOR 156-RELATED"/>
    <property type="match status" value="1"/>
</dbReference>
<evidence type="ECO:0000313" key="5">
    <source>
        <dbReference type="EMBL" id="KOF90504.1"/>
    </source>
</evidence>
<reference evidence="5" key="1">
    <citation type="submission" date="2015-07" db="EMBL/GenBank/DDBJ databases">
        <title>MeaNS - Measles Nucleotide Surveillance Program.</title>
        <authorList>
            <person name="Tran T."/>
            <person name="Druce J."/>
        </authorList>
    </citation>
    <scope>NUCLEOTIDE SEQUENCE</scope>
    <source>
        <strain evidence="5">UCB-OBI-ISO-001</strain>
        <tissue evidence="5">Gonad</tissue>
    </source>
</reference>
<organism evidence="5">
    <name type="scientific">Octopus bimaculoides</name>
    <name type="common">California two-spotted octopus</name>
    <dbReference type="NCBI Taxonomy" id="37653"/>
    <lineage>
        <taxon>Eukaryota</taxon>
        <taxon>Metazoa</taxon>
        <taxon>Spiralia</taxon>
        <taxon>Lophotrochozoa</taxon>
        <taxon>Mollusca</taxon>
        <taxon>Cephalopoda</taxon>
        <taxon>Coleoidea</taxon>
        <taxon>Octopodiformes</taxon>
        <taxon>Octopoda</taxon>
        <taxon>Incirrata</taxon>
        <taxon>Octopodidae</taxon>
        <taxon>Octopus</taxon>
    </lineage>
</organism>
<dbReference type="GO" id="GO:0007214">
    <property type="term" value="P:gamma-aminobutyric acid signaling pathway"/>
    <property type="evidence" value="ECO:0007669"/>
    <property type="project" value="TreeGrafter"/>
</dbReference>
<sequence length="142" mass="15650">MLNGGYTPEWWRAKNDTNCSEDQLTEALQGYFTVASINALSGSMGMRSIGGLTTEDFIEEYFQNNGTAPISPHATNTYDAIWTIALTLKSVVEEKINGSDSDDPKDVHLEHFQYESGSNLSKQFLETIDKLEFVGVSVSSPS</sequence>
<keyword evidence="1" id="KW-0297">G-protein coupled receptor</keyword>
<evidence type="ECO:0000256" key="4">
    <source>
        <dbReference type="ARBA" id="ARBA00023224"/>
    </source>
</evidence>
<dbReference type="PANTHER" id="PTHR10519">
    <property type="entry name" value="GABA-B RECEPTOR"/>
    <property type="match status" value="1"/>
</dbReference>
<keyword evidence="2" id="KW-0675">Receptor</keyword>
<dbReference type="Gene3D" id="3.40.50.2300">
    <property type="match status" value="2"/>
</dbReference>
<dbReference type="AlphaFoldDB" id="A0A0L8HMU5"/>
<accession>A0A0L8HMU5</accession>
<gene>
    <name evidence="5" type="ORF">OCBIM_22011097mg</name>
</gene>
<dbReference type="STRING" id="37653.A0A0L8HMU5"/>
<evidence type="ECO:0000256" key="3">
    <source>
        <dbReference type="ARBA" id="ARBA00023180"/>
    </source>
</evidence>
<dbReference type="GO" id="GO:0038039">
    <property type="term" value="C:G protein-coupled receptor heterodimeric complex"/>
    <property type="evidence" value="ECO:0007669"/>
    <property type="project" value="TreeGrafter"/>
</dbReference>
<dbReference type="InterPro" id="IPR002455">
    <property type="entry name" value="GPCR3_GABA-B"/>
</dbReference>
<dbReference type="GO" id="GO:0004965">
    <property type="term" value="F:G protein-coupled GABA receptor activity"/>
    <property type="evidence" value="ECO:0007669"/>
    <property type="project" value="InterPro"/>
</dbReference>
<keyword evidence="3" id="KW-0325">Glycoprotein</keyword>
<evidence type="ECO:0000256" key="2">
    <source>
        <dbReference type="ARBA" id="ARBA00023170"/>
    </source>
</evidence>
<dbReference type="InterPro" id="IPR028082">
    <property type="entry name" value="Peripla_BP_I"/>
</dbReference>
<dbReference type="OrthoDB" id="411630at2759"/>
<proteinExistence type="predicted"/>
<dbReference type="SUPFAM" id="SSF53822">
    <property type="entry name" value="Periplasmic binding protein-like I"/>
    <property type="match status" value="1"/>
</dbReference>
<dbReference type="EMBL" id="KQ417747">
    <property type="protein sequence ID" value="KOF90504.1"/>
    <property type="molecule type" value="Genomic_DNA"/>
</dbReference>
<protein>
    <recommendedName>
        <fullName evidence="6">Receptor ligand binding region domain-containing protein</fullName>
    </recommendedName>
</protein>
<keyword evidence="4" id="KW-0807">Transducer</keyword>
<evidence type="ECO:0000256" key="1">
    <source>
        <dbReference type="ARBA" id="ARBA00023040"/>
    </source>
</evidence>